<evidence type="ECO:0000256" key="1">
    <source>
        <dbReference type="ARBA" id="ARBA00006226"/>
    </source>
</evidence>
<protein>
    <submittedName>
        <fullName evidence="3">Plasmid stabilization system protein</fullName>
    </submittedName>
</protein>
<evidence type="ECO:0000256" key="2">
    <source>
        <dbReference type="ARBA" id="ARBA00022649"/>
    </source>
</evidence>
<dbReference type="KEGG" id="gaz:Pan241w_58520"/>
<dbReference type="InterPro" id="IPR007712">
    <property type="entry name" value="RelE/ParE_toxin"/>
</dbReference>
<dbReference type="Pfam" id="PF05016">
    <property type="entry name" value="ParE_toxin"/>
    <property type="match status" value="1"/>
</dbReference>
<reference evidence="3 4" key="1">
    <citation type="submission" date="2019-02" db="EMBL/GenBank/DDBJ databases">
        <title>Deep-cultivation of Planctomycetes and their phenomic and genomic characterization uncovers novel biology.</title>
        <authorList>
            <person name="Wiegand S."/>
            <person name="Jogler M."/>
            <person name="Boedeker C."/>
            <person name="Pinto D."/>
            <person name="Vollmers J."/>
            <person name="Rivas-Marin E."/>
            <person name="Kohn T."/>
            <person name="Peeters S.H."/>
            <person name="Heuer A."/>
            <person name="Rast P."/>
            <person name="Oberbeckmann S."/>
            <person name="Bunk B."/>
            <person name="Jeske O."/>
            <person name="Meyerdierks A."/>
            <person name="Storesund J.E."/>
            <person name="Kallscheuer N."/>
            <person name="Luecker S."/>
            <person name="Lage O.M."/>
            <person name="Pohl T."/>
            <person name="Merkel B.J."/>
            <person name="Hornburger P."/>
            <person name="Mueller R.-W."/>
            <person name="Bruemmer F."/>
            <person name="Labrenz M."/>
            <person name="Spormann A.M."/>
            <person name="Op den Camp H."/>
            <person name="Overmann J."/>
            <person name="Amann R."/>
            <person name="Jetten M.S.M."/>
            <person name="Mascher T."/>
            <person name="Medema M.H."/>
            <person name="Devos D.P."/>
            <person name="Kaster A.-K."/>
            <person name="Ovreas L."/>
            <person name="Rohde M."/>
            <person name="Galperin M.Y."/>
            <person name="Jogler C."/>
        </authorList>
    </citation>
    <scope>NUCLEOTIDE SEQUENCE [LARGE SCALE GENOMIC DNA]</scope>
    <source>
        <strain evidence="3 4">Pan241w</strain>
    </source>
</reference>
<dbReference type="EMBL" id="CP036269">
    <property type="protein sequence ID" value="QDT45724.1"/>
    <property type="molecule type" value="Genomic_DNA"/>
</dbReference>
<comment type="similarity">
    <text evidence="1">Belongs to the RelE toxin family.</text>
</comment>
<dbReference type="Gene3D" id="3.30.2310.20">
    <property type="entry name" value="RelE-like"/>
    <property type="match status" value="1"/>
</dbReference>
<dbReference type="AlphaFoldDB" id="A0A517RPE0"/>
<dbReference type="RefSeq" id="WP_145222639.1">
    <property type="nucleotide sequence ID" value="NZ_CP036269.1"/>
</dbReference>
<accession>A0A517RPE0</accession>
<evidence type="ECO:0000313" key="4">
    <source>
        <dbReference type="Proteomes" id="UP000317171"/>
    </source>
</evidence>
<evidence type="ECO:0000313" key="3">
    <source>
        <dbReference type="EMBL" id="QDT45724.1"/>
    </source>
</evidence>
<dbReference type="InterPro" id="IPR035093">
    <property type="entry name" value="RelE/ParE_toxin_dom_sf"/>
</dbReference>
<keyword evidence="4" id="KW-1185">Reference proteome</keyword>
<dbReference type="SUPFAM" id="SSF143011">
    <property type="entry name" value="RelE-like"/>
    <property type="match status" value="1"/>
</dbReference>
<gene>
    <name evidence="3" type="ORF">Pan241w_58520</name>
</gene>
<sequence length="105" mass="12396">MTFRVELSRRAETDIKGIYSYIRKHGPADPNAWKNGLEQKLANLEQFPEACSLAPENDYTREEIRQALYGPFRIVFTIREQRVFVISIRHAARRFLQNDEIDKIK</sequence>
<proteinExistence type="inferred from homology"/>
<organism evidence="3 4">
    <name type="scientific">Gimesia alba</name>
    <dbReference type="NCBI Taxonomy" id="2527973"/>
    <lineage>
        <taxon>Bacteria</taxon>
        <taxon>Pseudomonadati</taxon>
        <taxon>Planctomycetota</taxon>
        <taxon>Planctomycetia</taxon>
        <taxon>Planctomycetales</taxon>
        <taxon>Planctomycetaceae</taxon>
        <taxon>Gimesia</taxon>
    </lineage>
</organism>
<keyword evidence="2" id="KW-1277">Toxin-antitoxin system</keyword>
<dbReference type="InterPro" id="IPR051803">
    <property type="entry name" value="TA_system_RelE-like_toxin"/>
</dbReference>
<dbReference type="PANTHER" id="PTHR33755">
    <property type="entry name" value="TOXIN PARE1-RELATED"/>
    <property type="match status" value="1"/>
</dbReference>
<dbReference type="Proteomes" id="UP000317171">
    <property type="component" value="Chromosome"/>
</dbReference>
<name>A0A517RPE0_9PLAN</name>
<dbReference type="OrthoDB" id="286630at2"/>